<accession>A0A0F9P3U1</accession>
<protein>
    <recommendedName>
        <fullName evidence="2">dATP/dGTP diphosphohydrolase N-terminal domain-containing protein</fullName>
    </recommendedName>
</protein>
<dbReference type="AlphaFoldDB" id="A0A0F9P3U1"/>
<dbReference type="EMBL" id="LAZR01002714">
    <property type="protein sequence ID" value="KKN26490.1"/>
    <property type="molecule type" value="Genomic_DNA"/>
</dbReference>
<proteinExistence type="predicted"/>
<evidence type="ECO:0008006" key="2">
    <source>
        <dbReference type="Google" id="ProtNLM"/>
    </source>
</evidence>
<organism evidence="1">
    <name type="scientific">marine sediment metagenome</name>
    <dbReference type="NCBI Taxonomy" id="412755"/>
    <lineage>
        <taxon>unclassified sequences</taxon>
        <taxon>metagenomes</taxon>
        <taxon>ecological metagenomes</taxon>
    </lineage>
</organism>
<sequence>MNNRILAEIEAERIYQDEKWGGPEHDDQHEPNDWIAFITCWNGKAFNCCEKHPIDSRTFRFNMVKVAALAVAAMESVDRKEERR</sequence>
<reference evidence="1" key="1">
    <citation type="journal article" date="2015" name="Nature">
        <title>Complex archaea that bridge the gap between prokaryotes and eukaryotes.</title>
        <authorList>
            <person name="Spang A."/>
            <person name="Saw J.H."/>
            <person name="Jorgensen S.L."/>
            <person name="Zaremba-Niedzwiedzka K."/>
            <person name="Martijn J."/>
            <person name="Lind A.E."/>
            <person name="van Eijk R."/>
            <person name="Schleper C."/>
            <person name="Guy L."/>
            <person name="Ettema T.J."/>
        </authorList>
    </citation>
    <scope>NUCLEOTIDE SEQUENCE</scope>
</reference>
<comment type="caution">
    <text evidence="1">The sequence shown here is derived from an EMBL/GenBank/DDBJ whole genome shotgun (WGS) entry which is preliminary data.</text>
</comment>
<name>A0A0F9P3U1_9ZZZZ</name>
<evidence type="ECO:0000313" key="1">
    <source>
        <dbReference type="EMBL" id="KKN26490.1"/>
    </source>
</evidence>
<gene>
    <name evidence="1" type="ORF">LCGC14_0874060</name>
</gene>